<keyword evidence="1" id="KW-0472">Membrane</keyword>
<evidence type="ECO:0000313" key="3">
    <source>
        <dbReference type="Proteomes" id="UP000036458"/>
    </source>
</evidence>
<dbReference type="RefSeq" id="WP_048920023.1">
    <property type="nucleotide sequence ID" value="NZ_CP010777.1"/>
</dbReference>
<name>A0A0H4VIG1_9BACT</name>
<keyword evidence="3" id="KW-1185">Reference proteome</keyword>
<evidence type="ECO:0008006" key="4">
    <source>
        <dbReference type="Google" id="ProtNLM"/>
    </source>
</evidence>
<accession>A0A0H4VIG1</accession>
<evidence type="ECO:0000256" key="1">
    <source>
        <dbReference type="SAM" id="Phobius"/>
    </source>
</evidence>
<feature type="transmembrane region" description="Helical" evidence="1">
    <location>
        <begin position="169"/>
        <end position="198"/>
    </location>
</feature>
<dbReference type="PATRIC" id="fig|1379910.4.peg.1145"/>
<keyword evidence="1" id="KW-0812">Transmembrane</keyword>
<proteinExistence type="predicted"/>
<protein>
    <recommendedName>
        <fullName evidence="4">DUF4386 domain-containing protein</fullName>
    </recommendedName>
</protein>
<keyword evidence="1" id="KW-1133">Transmembrane helix</keyword>
<reference evidence="2 3" key="1">
    <citation type="submission" date="2015-01" db="EMBL/GenBank/DDBJ databases">
        <title>Rufibacter sp./DG31D/ whole genome sequencing.</title>
        <authorList>
            <person name="Kim M.K."/>
            <person name="Srinivasan S."/>
            <person name="Lee J.-J."/>
        </authorList>
    </citation>
    <scope>NUCLEOTIDE SEQUENCE [LARGE SCALE GENOMIC DNA]</scope>
    <source>
        <strain evidence="2 3">DG31D</strain>
    </source>
</reference>
<organism evidence="2 3">
    <name type="scientific">Rufibacter radiotolerans</name>
    <dbReference type="NCBI Taxonomy" id="1379910"/>
    <lineage>
        <taxon>Bacteria</taxon>
        <taxon>Pseudomonadati</taxon>
        <taxon>Bacteroidota</taxon>
        <taxon>Cytophagia</taxon>
        <taxon>Cytophagales</taxon>
        <taxon>Hymenobacteraceae</taxon>
        <taxon>Rufibacter</taxon>
    </lineage>
</organism>
<dbReference type="Proteomes" id="UP000036458">
    <property type="component" value="Chromosome"/>
</dbReference>
<dbReference type="KEGG" id="ruf:TH63_05255"/>
<feature type="transmembrane region" description="Helical" evidence="1">
    <location>
        <begin position="88"/>
        <end position="110"/>
    </location>
</feature>
<sequence>MENRIIICLGTIGLAGFVFAFGDLLIPQENVILEAASRPEEFSRLVTSPEYSIWALRGFVGVTMEMIGTIGLYLYLQNTKAERLAFYGLLLTLVHQLLGIGVFSIAYFLFPAAGELFLMGQTGVIKYVTMGGALQNFMGLSLMSTLLGLAVMALAVWKSRALPKWSGWLAFLGFAMIPLPGVALQFFTNLLWGAAYFWMAYGVYKNHTHLSDSETSVAKQLVA</sequence>
<dbReference type="EMBL" id="CP010777">
    <property type="protein sequence ID" value="AKQ45173.1"/>
    <property type="molecule type" value="Genomic_DNA"/>
</dbReference>
<evidence type="ECO:0000313" key="2">
    <source>
        <dbReference type="EMBL" id="AKQ45173.1"/>
    </source>
</evidence>
<dbReference type="AlphaFoldDB" id="A0A0H4VIG1"/>
<gene>
    <name evidence="2" type="ORF">TH63_05255</name>
</gene>
<feature type="transmembrane region" description="Helical" evidence="1">
    <location>
        <begin position="137"/>
        <end position="157"/>
    </location>
</feature>
<dbReference type="OrthoDB" id="893592at2"/>
<feature type="transmembrane region" description="Helical" evidence="1">
    <location>
        <begin position="54"/>
        <end position="76"/>
    </location>
</feature>